<keyword evidence="3" id="KW-1185">Reference proteome</keyword>
<feature type="compositionally biased region" description="Basic and acidic residues" evidence="1">
    <location>
        <begin position="45"/>
        <end position="55"/>
    </location>
</feature>
<dbReference type="RefSeq" id="WP_155245061.1">
    <property type="nucleotide sequence ID" value="NZ_JAIWZC010000001.1"/>
</dbReference>
<proteinExistence type="predicted"/>
<reference evidence="2 3" key="1">
    <citation type="submission" date="2018-06" db="EMBL/GenBank/DDBJ databases">
        <authorList>
            <consortium name="Pathogen Informatics"/>
            <person name="Doyle S."/>
        </authorList>
    </citation>
    <scope>NUCLEOTIDE SEQUENCE [LARGE SCALE GENOMIC DNA]</scope>
    <source>
        <strain evidence="2 3">NCTC11224</strain>
    </source>
</reference>
<dbReference type="EMBL" id="UAVW01000019">
    <property type="protein sequence ID" value="SQB16224.1"/>
    <property type="molecule type" value="Genomic_DNA"/>
</dbReference>
<evidence type="ECO:0000313" key="2">
    <source>
        <dbReference type="EMBL" id="SQB16224.1"/>
    </source>
</evidence>
<dbReference type="Proteomes" id="UP000251853">
    <property type="component" value="Unassembled WGS sequence"/>
</dbReference>
<accession>A0A2X2UIG3</accession>
<feature type="region of interest" description="Disordered" evidence="1">
    <location>
        <begin position="36"/>
        <end position="55"/>
    </location>
</feature>
<protein>
    <submittedName>
        <fullName evidence="2">Uncharacterized protein</fullName>
    </submittedName>
</protein>
<evidence type="ECO:0000256" key="1">
    <source>
        <dbReference type="SAM" id="MobiDB-lite"/>
    </source>
</evidence>
<name>A0A2X2UIG3_9FIRM</name>
<organism evidence="2 3">
    <name type="scientific">Enterocloster clostridioformis</name>
    <dbReference type="NCBI Taxonomy" id="1531"/>
    <lineage>
        <taxon>Bacteria</taxon>
        <taxon>Bacillati</taxon>
        <taxon>Bacillota</taxon>
        <taxon>Clostridia</taxon>
        <taxon>Lachnospirales</taxon>
        <taxon>Lachnospiraceae</taxon>
        <taxon>Enterocloster</taxon>
    </lineage>
</organism>
<gene>
    <name evidence="2" type="ORF">NCTC11224_05329</name>
</gene>
<sequence>MSGDEAVDDFILKFNQLNDSNQKYIMAVQQALIFAQSQPNSSPSVKERTLHEETT</sequence>
<dbReference type="AlphaFoldDB" id="A0A2X2UIG3"/>
<evidence type="ECO:0000313" key="3">
    <source>
        <dbReference type="Proteomes" id="UP000251853"/>
    </source>
</evidence>